<dbReference type="Proteomes" id="UP001237105">
    <property type="component" value="Unassembled WGS sequence"/>
</dbReference>
<name>A0ABT6T3X0_9ACTN</name>
<gene>
    <name evidence="1" type="ORF">QIT00_24890</name>
</gene>
<keyword evidence="2" id="KW-1185">Reference proteome</keyword>
<organism evidence="1 2">
    <name type="scientific">Streptomyces luteolus</name>
    <dbReference type="NCBI Taxonomy" id="3043615"/>
    <lineage>
        <taxon>Bacteria</taxon>
        <taxon>Bacillati</taxon>
        <taxon>Actinomycetota</taxon>
        <taxon>Actinomycetes</taxon>
        <taxon>Kitasatosporales</taxon>
        <taxon>Streptomycetaceae</taxon>
        <taxon>Streptomyces</taxon>
    </lineage>
</organism>
<protein>
    <recommendedName>
        <fullName evidence="3">Lipoprotein</fullName>
    </recommendedName>
</protein>
<sequence>MWQDPLAGNPRVTDKSAGISYGVPDDWKQRKGELIKPFTSTIGKKPEGDGIGSTVIAGPGGAIPEAELKRTTEEAAWNNGVFFYPNGDSTMKKSESTTVDGRPAHTVTTAVEDGEGGKVHLQITIVALDGSQSAFVLGLVDPLGSPDEEVVDAVLASVEVL</sequence>
<reference evidence="1 2" key="1">
    <citation type="submission" date="2023-05" db="EMBL/GenBank/DDBJ databases">
        <title>Draft genome sequence of Streptomyces sp. B-S-A12 isolated from a cave soil in Thailand.</title>
        <authorList>
            <person name="Chamroensaksri N."/>
            <person name="Muangham S."/>
        </authorList>
    </citation>
    <scope>NUCLEOTIDE SEQUENCE [LARGE SCALE GENOMIC DNA]</scope>
    <source>
        <strain evidence="1 2">B-S-A12</strain>
    </source>
</reference>
<evidence type="ECO:0008006" key="3">
    <source>
        <dbReference type="Google" id="ProtNLM"/>
    </source>
</evidence>
<evidence type="ECO:0000313" key="1">
    <source>
        <dbReference type="EMBL" id="MDI3421749.1"/>
    </source>
</evidence>
<comment type="caution">
    <text evidence="1">The sequence shown here is derived from an EMBL/GenBank/DDBJ whole genome shotgun (WGS) entry which is preliminary data.</text>
</comment>
<dbReference type="RefSeq" id="WP_282537615.1">
    <property type="nucleotide sequence ID" value="NZ_JASCIS010000028.1"/>
</dbReference>
<evidence type="ECO:0000313" key="2">
    <source>
        <dbReference type="Proteomes" id="UP001237105"/>
    </source>
</evidence>
<dbReference type="EMBL" id="JASCIS010000028">
    <property type="protein sequence ID" value="MDI3421749.1"/>
    <property type="molecule type" value="Genomic_DNA"/>
</dbReference>
<accession>A0ABT6T3X0</accession>
<proteinExistence type="predicted"/>